<keyword evidence="5" id="KW-0653">Protein transport</keyword>
<accession>C5K962</accession>
<dbReference type="GO" id="GO:0017056">
    <property type="term" value="F:structural constituent of nuclear pore"/>
    <property type="evidence" value="ECO:0007669"/>
    <property type="project" value="InterPro"/>
</dbReference>
<evidence type="ECO:0000256" key="3">
    <source>
        <dbReference type="ARBA" id="ARBA00022448"/>
    </source>
</evidence>
<evidence type="ECO:0000256" key="6">
    <source>
        <dbReference type="ARBA" id="ARBA00023010"/>
    </source>
</evidence>
<dbReference type="GO" id="GO:0044614">
    <property type="term" value="C:nuclear pore cytoplasmic filaments"/>
    <property type="evidence" value="ECO:0007669"/>
    <property type="project" value="TreeGrafter"/>
</dbReference>
<evidence type="ECO:0000256" key="5">
    <source>
        <dbReference type="ARBA" id="ARBA00022927"/>
    </source>
</evidence>
<dbReference type="RefSeq" id="XP_002787172.1">
    <property type="nucleotide sequence ID" value="XM_002787126.1"/>
</dbReference>
<gene>
    <name evidence="10" type="ORF">Pmar_PMAR007864</name>
</gene>
<organism evidence="11">
    <name type="scientific">Perkinsus marinus (strain ATCC 50983 / TXsc)</name>
    <dbReference type="NCBI Taxonomy" id="423536"/>
    <lineage>
        <taxon>Eukaryota</taxon>
        <taxon>Sar</taxon>
        <taxon>Alveolata</taxon>
        <taxon>Perkinsozoa</taxon>
        <taxon>Perkinsea</taxon>
        <taxon>Perkinsida</taxon>
        <taxon>Perkinsidae</taxon>
        <taxon>Perkinsus</taxon>
    </lineage>
</organism>
<dbReference type="InterPro" id="IPR007230">
    <property type="entry name" value="Nup98_auto-Pept-S59_dom"/>
</dbReference>
<feature type="domain" description="Peptidase S59" evidence="9">
    <location>
        <begin position="7"/>
        <end position="139"/>
    </location>
</feature>
<dbReference type="PANTHER" id="PTHR23198">
    <property type="entry name" value="NUCLEOPORIN"/>
    <property type="match status" value="1"/>
</dbReference>
<evidence type="ECO:0000313" key="10">
    <source>
        <dbReference type="EMBL" id="EER18968.1"/>
    </source>
</evidence>
<dbReference type="Pfam" id="PF04096">
    <property type="entry name" value="Nucleoporin2"/>
    <property type="match status" value="1"/>
</dbReference>
<dbReference type="InterPro" id="IPR036903">
    <property type="entry name" value="Nup98_auto-Pept-S59_dom_sf"/>
</dbReference>
<protein>
    <submittedName>
        <fullName evidence="10">Nucleoporin, putative</fullName>
    </submittedName>
</protein>
<dbReference type="OrthoDB" id="448516at2759"/>
<reference evidence="10 11" key="1">
    <citation type="submission" date="2008-07" db="EMBL/GenBank/DDBJ databases">
        <authorList>
            <person name="El-Sayed N."/>
            <person name="Caler E."/>
            <person name="Inman J."/>
            <person name="Amedeo P."/>
            <person name="Hass B."/>
            <person name="Wortman J."/>
        </authorList>
    </citation>
    <scope>NUCLEOTIDE SEQUENCE [LARGE SCALE GENOMIC DNA]</scope>
    <source>
        <strain evidence="11">ATCC 50983 / TXsc</strain>
    </source>
</reference>
<keyword evidence="11" id="KW-1185">Reference proteome</keyword>
<dbReference type="EMBL" id="GG671399">
    <property type="protein sequence ID" value="EER18968.1"/>
    <property type="molecule type" value="Genomic_DNA"/>
</dbReference>
<dbReference type="GO" id="GO:0006405">
    <property type="term" value="P:RNA export from nucleus"/>
    <property type="evidence" value="ECO:0007669"/>
    <property type="project" value="TreeGrafter"/>
</dbReference>
<dbReference type="GO" id="GO:0051028">
    <property type="term" value="P:mRNA transport"/>
    <property type="evidence" value="ECO:0007669"/>
    <property type="project" value="UniProtKB-KW"/>
</dbReference>
<evidence type="ECO:0000256" key="8">
    <source>
        <dbReference type="ARBA" id="ARBA00023242"/>
    </source>
</evidence>
<dbReference type="GeneID" id="9049455"/>
<dbReference type="InParanoid" id="C5K962"/>
<keyword evidence="7" id="KW-0906">Nuclear pore complex</keyword>
<dbReference type="Proteomes" id="UP000007800">
    <property type="component" value="Unassembled WGS sequence"/>
</dbReference>
<comment type="similarity">
    <text evidence="2">Belongs to the nucleoporin GLFG family.</text>
</comment>
<keyword evidence="6" id="KW-0811">Translocation</keyword>
<evidence type="ECO:0000313" key="11">
    <source>
        <dbReference type="Proteomes" id="UP000007800"/>
    </source>
</evidence>
<keyword evidence="4" id="KW-0509">mRNA transport</keyword>
<dbReference type="GO" id="GO:0006606">
    <property type="term" value="P:protein import into nucleus"/>
    <property type="evidence" value="ECO:0007669"/>
    <property type="project" value="TreeGrafter"/>
</dbReference>
<evidence type="ECO:0000259" key="9">
    <source>
        <dbReference type="PROSITE" id="PS51434"/>
    </source>
</evidence>
<keyword evidence="8" id="KW-0539">Nucleus</keyword>
<dbReference type="GO" id="GO:0008139">
    <property type="term" value="F:nuclear localization sequence binding"/>
    <property type="evidence" value="ECO:0007669"/>
    <property type="project" value="TreeGrafter"/>
</dbReference>
<dbReference type="PANTHER" id="PTHR23198:SF6">
    <property type="entry name" value="NUCLEAR PORE COMPLEX PROTEIN NUP98-NUP96"/>
    <property type="match status" value="1"/>
</dbReference>
<dbReference type="Gene3D" id="3.30.1610.10">
    <property type="entry name" value="Peptidase S59, nucleoporin"/>
    <property type="match status" value="1"/>
</dbReference>
<evidence type="ECO:0000256" key="7">
    <source>
        <dbReference type="ARBA" id="ARBA00023132"/>
    </source>
</evidence>
<evidence type="ECO:0000256" key="1">
    <source>
        <dbReference type="ARBA" id="ARBA00004567"/>
    </source>
</evidence>
<dbReference type="SUPFAM" id="SSF82215">
    <property type="entry name" value="C-terminal autoproteolytic domain of nucleoporin nup98"/>
    <property type="match status" value="1"/>
</dbReference>
<dbReference type="GO" id="GO:0000973">
    <property type="term" value="P:post-transcriptional tethering of RNA polymerase II gene DNA at nuclear periphery"/>
    <property type="evidence" value="ECO:0007669"/>
    <property type="project" value="TreeGrafter"/>
</dbReference>
<proteinExistence type="inferred from homology"/>
<evidence type="ECO:0000256" key="4">
    <source>
        <dbReference type="ARBA" id="ARBA00022816"/>
    </source>
</evidence>
<dbReference type="GO" id="GO:0034398">
    <property type="term" value="P:telomere tethering at nuclear periphery"/>
    <property type="evidence" value="ECO:0007669"/>
    <property type="project" value="TreeGrafter"/>
</dbReference>
<dbReference type="InterPro" id="IPR037665">
    <property type="entry name" value="Nucleoporin_S59-like"/>
</dbReference>
<evidence type="ECO:0000256" key="2">
    <source>
        <dbReference type="ARBA" id="ARBA00008926"/>
    </source>
</evidence>
<dbReference type="PROSITE" id="PS51434">
    <property type="entry name" value="NUP_C"/>
    <property type="match status" value="1"/>
</dbReference>
<sequence>MVPKLEDPNMWIRPSLDALSLMSEAELARVDNLAIGHYSYGKITWPGLTDVRYLSVDDTVKFTASGVVVFLDDSVRPPVGKGLNKPAVVELYVKPKNAKKARQQPEKYIDRMRQLTEALNDATFLSYDLETWRFKVDNFNRGLGNGPLR</sequence>
<name>C5K962_PERM5</name>
<keyword evidence="3" id="KW-0813">Transport</keyword>
<comment type="subcellular location">
    <subcellularLocation>
        <location evidence="1">Nucleus</location>
        <location evidence="1">Nuclear pore complex</location>
    </subcellularLocation>
</comment>
<dbReference type="AlphaFoldDB" id="C5K962"/>
<dbReference type="GO" id="GO:0003723">
    <property type="term" value="F:RNA binding"/>
    <property type="evidence" value="ECO:0007669"/>
    <property type="project" value="TreeGrafter"/>
</dbReference>